<protein>
    <recommendedName>
        <fullName evidence="2">Dockerin domain-containing protein</fullName>
    </recommendedName>
</protein>
<dbReference type="InterPro" id="IPR002105">
    <property type="entry name" value="Dockerin_1_rpt"/>
</dbReference>
<dbReference type="Pfam" id="PF22352">
    <property type="entry name" value="K319L-like_PKD"/>
    <property type="match status" value="1"/>
</dbReference>
<accession>A0A1F5USL6</accession>
<dbReference type="Pfam" id="PF00404">
    <property type="entry name" value="Dockerin_1"/>
    <property type="match status" value="1"/>
</dbReference>
<dbReference type="Proteomes" id="UP000179157">
    <property type="component" value="Unassembled WGS sequence"/>
</dbReference>
<dbReference type="Gene3D" id="1.10.1330.10">
    <property type="entry name" value="Dockerin domain"/>
    <property type="match status" value="1"/>
</dbReference>
<keyword evidence="1" id="KW-0472">Membrane</keyword>
<evidence type="ECO:0000313" key="4">
    <source>
        <dbReference type="Proteomes" id="UP000179157"/>
    </source>
</evidence>
<dbReference type="AlphaFoldDB" id="A0A1F5USL6"/>
<dbReference type="InterPro" id="IPR013783">
    <property type="entry name" value="Ig-like_fold"/>
</dbReference>
<reference evidence="3 4" key="1">
    <citation type="journal article" date="2016" name="Nat. Commun.">
        <title>Thousands of microbial genomes shed light on interconnected biogeochemical processes in an aquifer system.</title>
        <authorList>
            <person name="Anantharaman K."/>
            <person name="Brown C.T."/>
            <person name="Hug L.A."/>
            <person name="Sharon I."/>
            <person name="Castelle C.J."/>
            <person name="Probst A.J."/>
            <person name="Thomas B.C."/>
            <person name="Singh A."/>
            <person name="Wilkins M.J."/>
            <person name="Karaoz U."/>
            <person name="Brodie E.L."/>
            <person name="Williams K.H."/>
            <person name="Hubbard S.S."/>
            <person name="Banfield J.F."/>
        </authorList>
    </citation>
    <scope>NUCLEOTIDE SEQUENCE [LARGE SCALE GENOMIC DNA]</scope>
    <source>
        <strain evidence="4">RBG_16_55_9</strain>
    </source>
</reference>
<evidence type="ECO:0000256" key="1">
    <source>
        <dbReference type="SAM" id="Phobius"/>
    </source>
</evidence>
<name>A0A1F5USL6_FRAXR</name>
<dbReference type="InterPro" id="IPR035986">
    <property type="entry name" value="PKD_dom_sf"/>
</dbReference>
<proteinExistence type="predicted"/>
<dbReference type="CDD" id="cd14256">
    <property type="entry name" value="Dockerin_I"/>
    <property type="match status" value="1"/>
</dbReference>
<feature type="domain" description="Dockerin" evidence="2">
    <location>
        <begin position="140"/>
        <end position="208"/>
    </location>
</feature>
<dbReference type="InterPro" id="IPR016134">
    <property type="entry name" value="Dockerin_dom"/>
</dbReference>
<dbReference type="SUPFAM" id="SSF63446">
    <property type="entry name" value="Type I dockerin domain"/>
    <property type="match status" value="1"/>
</dbReference>
<dbReference type="Gene3D" id="2.60.40.680">
    <property type="match status" value="1"/>
</dbReference>
<organism evidence="3 4">
    <name type="scientific">Fraserbacteria sp. (strain RBG_16_55_9)</name>
    <dbReference type="NCBI Taxonomy" id="1817864"/>
    <lineage>
        <taxon>Bacteria</taxon>
        <taxon>Candidatus Fraseribacteriota</taxon>
    </lineage>
</organism>
<dbReference type="InterPro" id="IPR036439">
    <property type="entry name" value="Dockerin_dom_sf"/>
</dbReference>
<dbReference type="PROSITE" id="PS51766">
    <property type="entry name" value="DOCKERIN"/>
    <property type="match status" value="1"/>
</dbReference>
<sequence length="390" mass="40906">MYWSNHDNDAFDDEEIQRANLDCSSPEVLVGNLTNPIDIELAIMPSLPGNDPPTANAGPDQLVGVGNTVTLDGSGSSDPDGDPLTYAWIFISKPGGSGAALSDPNSVNPTFMAGLKGDYTLELTVDDGQGGTDSDQVKITAVGNGDVNGDGEVNVIDARICLQAALGIITLTPQQQEAADMDGDSDVYRDDCVAIAEKSIGINNTVVHHSLPVLSILAALGFVAIGLPFLFSGWRTRRSLWMLLVLLFGSTLLLTSCAGLSPLGGAPTALTIQFDANTLTVHAQNMPDGGLASLEAKAGGFTFDPKRMKVLGLSPASGWDLLASQIDNTTGEVRFAVVNPTSGVETGDVLTITFQRQGNGGPRVHWDEANLTLGDANNQEIPTNQYLTLP</sequence>
<feature type="transmembrane region" description="Helical" evidence="1">
    <location>
        <begin position="243"/>
        <end position="263"/>
    </location>
</feature>
<evidence type="ECO:0000313" key="3">
    <source>
        <dbReference type="EMBL" id="OGF54153.1"/>
    </source>
</evidence>
<dbReference type="EMBL" id="MFGX01000088">
    <property type="protein sequence ID" value="OGF54153.1"/>
    <property type="molecule type" value="Genomic_DNA"/>
</dbReference>
<keyword evidence="1" id="KW-0812">Transmembrane</keyword>
<dbReference type="Gene3D" id="2.60.40.10">
    <property type="entry name" value="Immunoglobulins"/>
    <property type="match status" value="1"/>
</dbReference>
<feature type="transmembrane region" description="Helical" evidence="1">
    <location>
        <begin position="211"/>
        <end position="231"/>
    </location>
</feature>
<dbReference type="STRING" id="1817864.A2Z21_07215"/>
<gene>
    <name evidence="3" type="ORF">A2Z21_07215</name>
</gene>
<dbReference type="GO" id="GO:0004553">
    <property type="term" value="F:hydrolase activity, hydrolyzing O-glycosyl compounds"/>
    <property type="evidence" value="ECO:0007669"/>
    <property type="project" value="InterPro"/>
</dbReference>
<dbReference type="CDD" id="cd00146">
    <property type="entry name" value="PKD"/>
    <property type="match status" value="1"/>
</dbReference>
<dbReference type="GO" id="GO:0000272">
    <property type="term" value="P:polysaccharide catabolic process"/>
    <property type="evidence" value="ECO:0007669"/>
    <property type="project" value="InterPro"/>
</dbReference>
<dbReference type="SUPFAM" id="SSF49299">
    <property type="entry name" value="PKD domain"/>
    <property type="match status" value="1"/>
</dbReference>
<comment type="caution">
    <text evidence="3">The sequence shown here is derived from an EMBL/GenBank/DDBJ whole genome shotgun (WGS) entry which is preliminary data.</text>
</comment>
<keyword evidence="1" id="KW-1133">Transmembrane helix</keyword>
<evidence type="ECO:0000259" key="2">
    <source>
        <dbReference type="PROSITE" id="PS51766"/>
    </source>
</evidence>